<reference evidence="10 11" key="1">
    <citation type="submission" date="2024-09" db="EMBL/GenBank/DDBJ databases">
        <title>Description of Labrys sedimenti sp. nov., isolated from a diclofenac-degrading enrichment culture, and genome-based reclassification of Labrys portucalensis as a later heterotypic synonym of Labrys neptuniae.</title>
        <authorList>
            <person name="Tancsics A."/>
            <person name="Csepanyi A."/>
        </authorList>
    </citation>
    <scope>NUCLEOTIDE SEQUENCE [LARGE SCALE GENOMIC DNA]</scope>
    <source>
        <strain evidence="10 11">LMG 23412</strain>
    </source>
</reference>
<dbReference type="EMBL" id="JBHGPK010000001">
    <property type="protein sequence ID" value="MFC2248592.1"/>
    <property type="molecule type" value="Genomic_DNA"/>
</dbReference>
<evidence type="ECO:0000259" key="8">
    <source>
        <dbReference type="Pfam" id="PF03772"/>
    </source>
</evidence>
<feature type="transmembrane region" description="Helical" evidence="7">
    <location>
        <begin position="489"/>
        <end position="507"/>
    </location>
</feature>
<feature type="transmembrane region" description="Helical" evidence="7">
    <location>
        <begin position="315"/>
        <end position="333"/>
    </location>
</feature>
<feature type="transmembrane region" description="Helical" evidence="7">
    <location>
        <begin position="16"/>
        <end position="49"/>
    </location>
</feature>
<feature type="transmembrane region" description="Helical" evidence="7">
    <location>
        <begin position="274"/>
        <end position="295"/>
    </location>
</feature>
<evidence type="ECO:0000256" key="4">
    <source>
        <dbReference type="ARBA" id="ARBA00022989"/>
    </source>
</evidence>
<dbReference type="PANTHER" id="PTHR30619:SF1">
    <property type="entry name" value="RECOMBINATION PROTEIN 2"/>
    <property type="match status" value="1"/>
</dbReference>
<feature type="region of interest" description="Disordered" evidence="6">
    <location>
        <begin position="703"/>
        <end position="749"/>
    </location>
</feature>
<evidence type="ECO:0000256" key="7">
    <source>
        <dbReference type="SAM" id="Phobius"/>
    </source>
</evidence>
<evidence type="ECO:0000256" key="3">
    <source>
        <dbReference type="ARBA" id="ARBA00022692"/>
    </source>
</evidence>
<feature type="transmembrane region" description="Helical" evidence="7">
    <location>
        <begin position="416"/>
        <end position="438"/>
    </location>
</feature>
<dbReference type="InterPro" id="IPR052159">
    <property type="entry name" value="Competence_DNA_uptake"/>
</dbReference>
<keyword evidence="5 7" id="KW-0472">Membrane</keyword>
<keyword evidence="2" id="KW-1003">Cell membrane</keyword>
<dbReference type="NCBIfam" id="TIGR00360">
    <property type="entry name" value="ComEC_N-term"/>
    <property type="match status" value="1"/>
</dbReference>
<evidence type="ECO:0000313" key="10">
    <source>
        <dbReference type="EMBL" id="MFC2248592.1"/>
    </source>
</evidence>
<proteinExistence type="predicted"/>
<evidence type="ECO:0000256" key="5">
    <source>
        <dbReference type="ARBA" id="ARBA00023136"/>
    </source>
</evidence>
<comment type="subcellular location">
    <subcellularLocation>
        <location evidence="1">Cell membrane</location>
        <topology evidence="1">Multi-pass membrane protein</topology>
    </subcellularLocation>
</comment>
<evidence type="ECO:0000256" key="1">
    <source>
        <dbReference type="ARBA" id="ARBA00004651"/>
    </source>
</evidence>
<name>A0ABV6Z8U7_9HYPH</name>
<evidence type="ECO:0000313" key="11">
    <source>
        <dbReference type="Proteomes" id="UP001595190"/>
    </source>
</evidence>
<dbReference type="InterPro" id="IPR004477">
    <property type="entry name" value="ComEC_N"/>
</dbReference>
<dbReference type="RefSeq" id="WP_394308480.1">
    <property type="nucleotide sequence ID" value="NZ_JBHGPK010000001.1"/>
</dbReference>
<evidence type="ECO:0000259" key="9">
    <source>
        <dbReference type="Pfam" id="PF13567"/>
    </source>
</evidence>
<gene>
    <name evidence="10" type="ORF">ACETRX_03095</name>
</gene>
<evidence type="ECO:0000256" key="2">
    <source>
        <dbReference type="ARBA" id="ARBA00022475"/>
    </source>
</evidence>
<accession>A0ABV6Z8U7</accession>
<keyword evidence="4 7" id="KW-1133">Transmembrane helix</keyword>
<feature type="transmembrane region" description="Helical" evidence="7">
    <location>
        <begin position="56"/>
        <end position="74"/>
    </location>
</feature>
<keyword evidence="3 7" id="KW-0812">Transmembrane</keyword>
<dbReference type="PANTHER" id="PTHR30619">
    <property type="entry name" value="DNA INTERNALIZATION/COMPETENCE PROTEIN COMEC/REC2"/>
    <property type="match status" value="1"/>
</dbReference>
<feature type="transmembrane region" description="Helical" evidence="7">
    <location>
        <begin position="513"/>
        <end position="532"/>
    </location>
</feature>
<dbReference type="Pfam" id="PF13567">
    <property type="entry name" value="DUF4131"/>
    <property type="match status" value="1"/>
</dbReference>
<feature type="transmembrane region" description="Helical" evidence="7">
    <location>
        <begin position="80"/>
        <end position="99"/>
    </location>
</feature>
<dbReference type="Pfam" id="PF03772">
    <property type="entry name" value="Competence"/>
    <property type="match status" value="1"/>
</dbReference>
<feature type="transmembrane region" description="Helical" evidence="7">
    <location>
        <begin position="378"/>
        <end position="396"/>
    </location>
</feature>
<comment type="caution">
    <text evidence="10">The sequence shown here is derived from an EMBL/GenBank/DDBJ whole genome shotgun (WGS) entry which is preliminary data.</text>
</comment>
<organism evidence="10 11">
    <name type="scientific">Labrys neptuniae</name>
    <dbReference type="NCBI Taxonomy" id="376174"/>
    <lineage>
        <taxon>Bacteria</taxon>
        <taxon>Pseudomonadati</taxon>
        <taxon>Pseudomonadota</taxon>
        <taxon>Alphaproteobacteria</taxon>
        <taxon>Hyphomicrobiales</taxon>
        <taxon>Xanthobacteraceae</taxon>
        <taxon>Labrys</taxon>
    </lineage>
</organism>
<evidence type="ECO:0000256" key="6">
    <source>
        <dbReference type="SAM" id="MobiDB-lite"/>
    </source>
</evidence>
<protein>
    <submittedName>
        <fullName evidence="10">ComEC/Rec2 family competence protein</fullName>
    </submittedName>
</protein>
<feature type="domain" description="DUF4131" evidence="9">
    <location>
        <begin position="57"/>
        <end position="207"/>
    </location>
</feature>
<feature type="domain" description="ComEC/Rec2-related protein" evidence="8">
    <location>
        <begin position="254"/>
        <end position="537"/>
    </location>
</feature>
<feature type="transmembrane region" description="Helical" evidence="7">
    <location>
        <begin position="458"/>
        <end position="477"/>
    </location>
</feature>
<dbReference type="InterPro" id="IPR025405">
    <property type="entry name" value="DUF4131"/>
</dbReference>
<dbReference type="Proteomes" id="UP001595190">
    <property type="component" value="Unassembled WGS sequence"/>
</dbReference>
<feature type="transmembrane region" description="Helical" evidence="7">
    <location>
        <begin position="340"/>
        <end position="358"/>
    </location>
</feature>
<feature type="transmembrane region" description="Helical" evidence="7">
    <location>
        <begin position="539"/>
        <end position="559"/>
    </location>
</feature>
<sequence>MALPGGMLFGQGLQRLLAWVAAALAAEMAAFELALVVPIFLGLGVIAYFAAPEEPGLVFPAFLTVGMACLAYGLRGRWGLHVGLVCLTAVGAGFCSAKLRTMSVAAPQLSRSMAGAVTGLVLSVEPRLGSSARIVIRPVSVEKLEPAAMPARIRLTVRKGSEIRAGDSVSLKAIMRPPPPPALPGGYDFARDAFFDGIGGVGFAAGKISPAASPVEASWAEAFTIWIDRQRNHLTRRIVETIQGENGAIAASQVTGKRGQIPGDANDALRASGLYHVVSISGLHMALFAGGLFGLIRAMLALSRRIVLYRGTKELAALLSLLPAAAYTLFSGAEVATVRSFLMTAIVLLAIALGRNAITRRNVALAASFVLLTTPEQLLGPSFQMSFAAVAMLVIAHEQWSRREREKSAMAWERAIGGAVTLVLAMMLTTIVASLATAPFSAFHFHRLTLQSLASNLVATPIVSFLIMPLAMLALVAEPFGYGAPFWQAMGWAVGLFMQVARSVATWPGSDLVMPQFSAVALGLFALTLVLLTILRTRLALLALLPLGGGIALAATAPLPAALFGANGYAALVRKGDQLTVLAQRSDAFTVQQWLLAMGDRRKPEDPTLAAQRLCDREGCSAPIGEGGVFMLDKTANAAEEDCGRVSVLAGPVSIGARCAALGLTLDRELIRAAGSIALYAGPRGGDGRLTWRIVMARDLEGPRPWAPARTKPVASATPPATQAPLVDSPRGSPIPDADLGPSQPNADD</sequence>